<dbReference type="Proteomes" id="UP001597178">
    <property type="component" value="Unassembled WGS sequence"/>
</dbReference>
<dbReference type="PANTHER" id="PTHR41263">
    <property type="entry name" value="ASPARTYL-PHOSPHATE PHOSPHATASE YISI"/>
    <property type="match status" value="1"/>
</dbReference>
<comment type="caution">
    <text evidence="2">The sequence shown here is derived from an EMBL/GenBank/DDBJ whole genome shotgun (WGS) entry which is preliminary data.</text>
</comment>
<dbReference type="SUPFAM" id="SSF140500">
    <property type="entry name" value="BAS1536-like"/>
    <property type="match status" value="1"/>
</dbReference>
<evidence type="ECO:0000313" key="2">
    <source>
        <dbReference type="EMBL" id="MFD1363171.1"/>
    </source>
</evidence>
<dbReference type="InterPro" id="IPR018540">
    <property type="entry name" value="Spo0E-like"/>
</dbReference>
<dbReference type="RefSeq" id="WP_382402420.1">
    <property type="nucleotide sequence ID" value="NZ_JBHTNH010000029.1"/>
</dbReference>
<name>A0ABW3ZXN0_9BACI</name>
<dbReference type="Pfam" id="PF09388">
    <property type="entry name" value="SpoOE-like"/>
    <property type="match status" value="1"/>
</dbReference>
<proteinExistence type="predicted"/>
<dbReference type="InterPro" id="IPR036638">
    <property type="entry name" value="HLH_DNA-bd_sf"/>
</dbReference>
<evidence type="ECO:0000313" key="3">
    <source>
        <dbReference type="Proteomes" id="UP001597178"/>
    </source>
</evidence>
<dbReference type="PANTHER" id="PTHR41263:SF1">
    <property type="entry name" value="ASPARTYL-PHOSPHATE PHOSPHATASE YISI"/>
    <property type="match status" value="1"/>
</dbReference>
<accession>A0ABW3ZXN0</accession>
<reference evidence="3" key="1">
    <citation type="journal article" date="2019" name="Int. J. Syst. Evol. Microbiol.">
        <title>The Global Catalogue of Microorganisms (GCM) 10K type strain sequencing project: providing services to taxonomists for standard genome sequencing and annotation.</title>
        <authorList>
            <consortium name="The Broad Institute Genomics Platform"/>
            <consortium name="The Broad Institute Genome Sequencing Center for Infectious Disease"/>
            <person name="Wu L."/>
            <person name="Ma J."/>
        </authorList>
    </citation>
    <scope>NUCLEOTIDE SEQUENCE [LARGE SCALE GENOMIC DNA]</scope>
    <source>
        <strain evidence="3">CCUG 54822</strain>
    </source>
</reference>
<keyword evidence="3" id="KW-1185">Reference proteome</keyword>
<dbReference type="EMBL" id="JBHTNH010000029">
    <property type="protein sequence ID" value="MFD1363171.1"/>
    <property type="molecule type" value="Genomic_DNA"/>
</dbReference>
<evidence type="ECO:0000256" key="1">
    <source>
        <dbReference type="SAM" id="MobiDB-lite"/>
    </source>
</evidence>
<organism evidence="2 3">
    <name type="scientific">Lentibacillus salinarum</name>
    <dbReference type="NCBI Taxonomy" id="446820"/>
    <lineage>
        <taxon>Bacteria</taxon>
        <taxon>Bacillati</taxon>
        <taxon>Bacillota</taxon>
        <taxon>Bacilli</taxon>
        <taxon>Bacillales</taxon>
        <taxon>Bacillaceae</taxon>
        <taxon>Lentibacillus</taxon>
    </lineage>
</organism>
<protein>
    <submittedName>
        <fullName evidence="2">Spo0E family sporulation regulatory protein-aspartic acid phosphatase</fullName>
    </submittedName>
</protein>
<dbReference type="InterPro" id="IPR037208">
    <property type="entry name" value="Spo0E-like_sf"/>
</dbReference>
<gene>
    <name evidence="2" type="ORF">ACFQ4A_16095</name>
</gene>
<dbReference type="Gene3D" id="4.10.280.10">
    <property type="entry name" value="Helix-loop-helix DNA-binding domain"/>
    <property type="match status" value="1"/>
</dbReference>
<sequence length="68" mass="8031">MTQTLHNLSQLIEQKREQMIATASKYGIENDKTLKCSQELDKLIWKHQKAQQSKNRDRKEPFTLSNTK</sequence>
<feature type="region of interest" description="Disordered" evidence="1">
    <location>
        <begin position="47"/>
        <end position="68"/>
    </location>
</feature>
<dbReference type="InterPro" id="IPR053028">
    <property type="entry name" value="Spo0E-like_phosphatase"/>
</dbReference>